<accession>A0ABR2JS24</accession>
<evidence type="ECO:0000313" key="2">
    <source>
        <dbReference type="EMBL" id="KAK8881413.1"/>
    </source>
</evidence>
<organism evidence="2 3">
    <name type="scientific">Tritrichomonas musculus</name>
    <dbReference type="NCBI Taxonomy" id="1915356"/>
    <lineage>
        <taxon>Eukaryota</taxon>
        <taxon>Metamonada</taxon>
        <taxon>Parabasalia</taxon>
        <taxon>Tritrichomonadida</taxon>
        <taxon>Tritrichomonadidae</taxon>
        <taxon>Tritrichomonas</taxon>
    </lineage>
</organism>
<keyword evidence="3" id="KW-1185">Reference proteome</keyword>
<dbReference type="Proteomes" id="UP001470230">
    <property type="component" value="Unassembled WGS sequence"/>
</dbReference>
<dbReference type="InterPro" id="IPR009060">
    <property type="entry name" value="UBA-like_sf"/>
</dbReference>
<protein>
    <submittedName>
        <fullName evidence="2">Poly [ADP-ribose] polymerase 6</fullName>
    </submittedName>
</protein>
<sequence>MLVNEGFLLKKAKRALLFCSYDIEKALDYLISGHLPQANFSIPVRYAECPFFYLTLELCWALFDMGDCCCVCGKKLGVYISFKK</sequence>
<dbReference type="InterPro" id="IPR015940">
    <property type="entry name" value="UBA"/>
</dbReference>
<dbReference type="EMBL" id="JAPFFF010000010">
    <property type="protein sequence ID" value="KAK8881413.1"/>
    <property type="molecule type" value="Genomic_DNA"/>
</dbReference>
<dbReference type="SUPFAM" id="SSF46934">
    <property type="entry name" value="UBA-like"/>
    <property type="match status" value="1"/>
</dbReference>
<comment type="caution">
    <text evidence="2">The sequence shown here is derived from an EMBL/GenBank/DDBJ whole genome shotgun (WGS) entry which is preliminary data.</text>
</comment>
<feature type="domain" description="UBA" evidence="1">
    <location>
        <begin position="1"/>
        <end position="33"/>
    </location>
</feature>
<evidence type="ECO:0000259" key="1">
    <source>
        <dbReference type="PROSITE" id="PS50030"/>
    </source>
</evidence>
<evidence type="ECO:0000313" key="3">
    <source>
        <dbReference type="Proteomes" id="UP001470230"/>
    </source>
</evidence>
<name>A0ABR2JS24_9EUKA</name>
<reference evidence="2 3" key="1">
    <citation type="submission" date="2024-04" db="EMBL/GenBank/DDBJ databases">
        <title>Tritrichomonas musculus Genome.</title>
        <authorList>
            <person name="Alves-Ferreira E."/>
            <person name="Grigg M."/>
            <person name="Lorenzi H."/>
            <person name="Galac M."/>
        </authorList>
    </citation>
    <scope>NUCLEOTIDE SEQUENCE [LARGE SCALE GENOMIC DNA]</scope>
    <source>
        <strain evidence="2 3">EAF2021</strain>
    </source>
</reference>
<dbReference type="PROSITE" id="PS50030">
    <property type="entry name" value="UBA"/>
    <property type="match status" value="1"/>
</dbReference>
<proteinExistence type="predicted"/>
<gene>
    <name evidence="2" type="ORF">M9Y10_004149</name>
</gene>